<feature type="transmembrane region" description="Helical" evidence="9">
    <location>
        <begin position="358"/>
        <end position="382"/>
    </location>
</feature>
<comment type="similarity">
    <text evidence="9">Belongs to the H(+)-translocating pyrophosphatase (TC 3.A.10) family. K(+)-stimulated subfamily.</text>
</comment>
<dbReference type="Proteomes" id="UP000260773">
    <property type="component" value="Unassembled WGS sequence"/>
</dbReference>
<keyword evidence="13" id="KW-1185">Reference proteome</keyword>
<feature type="transmembrane region" description="Helical" evidence="9">
    <location>
        <begin position="448"/>
        <end position="468"/>
    </location>
</feature>
<dbReference type="Proteomes" id="UP000261231">
    <property type="component" value="Unassembled WGS sequence"/>
</dbReference>
<dbReference type="GO" id="GO:0005886">
    <property type="term" value="C:plasma membrane"/>
    <property type="evidence" value="ECO:0007669"/>
    <property type="project" value="UniProtKB-SubCell"/>
</dbReference>
<keyword evidence="9" id="KW-1003">Cell membrane</keyword>
<dbReference type="NCBIfam" id="NF001960">
    <property type="entry name" value="PRK00733.3-5"/>
    <property type="match status" value="1"/>
</dbReference>
<feature type="transmembrane region" description="Helical" evidence="9">
    <location>
        <begin position="578"/>
        <end position="600"/>
    </location>
</feature>
<dbReference type="PIRSF" id="PIRSF001265">
    <property type="entry name" value="H+-PPase"/>
    <property type="match status" value="1"/>
</dbReference>
<feature type="transmembrane region" description="Helical" evidence="9">
    <location>
        <begin position="643"/>
        <end position="663"/>
    </location>
</feature>
<evidence type="ECO:0000256" key="9">
    <source>
        <dbReference type="HAMAP-Rule" id="MF_01129"/>
    </source>
</evidence>
<keyword evidence="2 9" id="KW-0813">Transport</keyword>
<feature type="transmembrane region" description="Helical" evidence="9">
    <location>
        <begin position="252"/>
        <end position="271"/>
    </location>
</feature>
<keyword evidence="3 9" id="KW-0812">Transmembrane</keyword>
<keyword evidence="6 9" id="KW-1133">Transmembrane helix</keyword>
<feature type="transmembrane region" description="Helical" evidence="9">
    <location>
        <begin position="291"/>
        <end position="309"/>
    </location>
</feature>
<comment type="cofactor">
    <cofactor evidence="9">
        <name>Mg(2+)</name>
        <dbReference type="ChEBI" id="CHEBI:18420"/>
    </cofactor>
</comment>
<keyword evidence="7 9" id="KW-0406">Ion transport</keyword>
<dbReference type="AlphaFoldDB" id="A0A3E2XRP6"/>
<protein>
    <recommendedName>
        <fullName evidence="9">Putative K(+)-stimulated pyrophosphate-energized sodium pump</fullName>
        <ecNumber evidence="9">7.2.3.1</ecNumber>
    </recommendedName>
    <alternativeName>
        <fullName evidence="9">Membrane-bound sodium-translocating pyrophosphatase</fullName>
    </alternativeName>
    <alternativeName>
        <fullName evidence="9">Pyrophosphate-energized inorganic pyrophosphatase</fullName>
        <shortName evidence="9">Na(+)-PPase</shortName>
    </alternativeName>
</protein>
<feature type="transmembrane region" description="Helical" evidence="9">
    <location>
        <begin position="226"/>
        <end position="245"/>
    </location>
</feature>
<dbReference type="GO" id="GO:0030955">
    <property type="term" value="F:potassium ion binding"/>
    <property type="evidence" value="ECO:0007669"/>
    <property type="project" value="UniProtKB-UniRule"/>
</dbReference>
<evidence type="ECO:0000313" key="12">
    <source>
        <dbReference type="Proteomes" id="UP000260773"/>
    </source>
</evidence>
<feature type="site" description="Determinant of potassium dependence" evidence="9">
    <location>
        <position position="447"/>
    </location>
</feature>
<feature type="transmembrane region" description="Helical" evidence="9">
    <location>
        <begin position="552"/>
        <end position="571"/>
    </location>
</feature>
<comment type="caution">
    <text evidence="9">Lacks conserved residue(s) required for the propagation of feature annotation.</text>
</comment>
<evidence type="ECO:0000256" key="1">
    <source>
        <dbReference type="ARBA" id="ARBA00004127"/>
    </source>
</evidence>
<dbReference type="HAMAP" id="MF_01129">
    <property type="entry name" value="PPase_energized_pump"/>
    <property type="match status" value="1"/>
</dbReference>
<evidence type="ECO:0000256" key="2">
    <source>
        <dbReference type="ARBA" id="ARBA00022448"/>
    </source>
</evidence>
<keyword evidence="4 9" id="KW-0460">Magnesium</keyword>
<feature type="transmembrane region" description="Helical" evidence="9">
    <location>
        <begin position="316"/>
        <end position="338"/>
    </location>
</feature>
<dbReference type="NCBIfam" id="TIGR01104">
    <property type="entry name" value="V_PPase"/>
    <property type="match status" value="1"/>
</dbReference>
<dbReference type="OrthoDB" id="9808652at2"/>
<comment type="function">
    <text evidence="9">Sodium pump that utilizes the energy of pyrophosphate hydrolysis as the driving force for Na(+) movement across the membrane.</text>
</comment>
<dbReference type="EMBL" id="QVEP01000005">
    <property type="protein sequence ID" value="RGB81439.1"/>
    <property type="molecule type" value="Genomic_DNA"/>
</dbReference>
<dbReference type="PANTHER" id="PTHR31998">
    <property type="entry name" value="K(+)-INSENSITIVE PYROPHOSPHATE-ENERGIZED PROTON PUMP"/>
    <property type="match status" value="1"/>
</dbReference>
<feature type="transmembrane region" description="Helical" evidence="9">
    <location>
        <begin position="55"/>
        <end position="72"/>
    </location>
</feature>
<comment type="activity regulation">
    <text evidence="9">Requires K(+) for maximal activity.</text>
</comment>
<dbReference type="Pfam" id="PF03030">
    <property type="entry name" value="H_PPase"/>
    <property type="match status" value="1"/>
</dbReference>
<proteinExistence type="inferred from homology"/>
<dbReference type="GO" id="GO:0004427">
    <property type="term" value="F:inorganic diphosphate phosphatase activity"/>
    <property type="evidence" value="ECO:0007669"/>
    <property type="project" value="UniProtKB-UniRule"/>
</dbReference>
<comment type="caution">
    <text evidence="11">The sequence shown here is derived from an EMBL/GenBank/DDBJ whole genome shotgun (WGS) entry which is preliminary data.</text>
</comment>
<feature type="transmembrane region" description="Helical" evidence="9">
    <location>
        <begin position="389"/>
        <end position="409"/>
    </location>
</feature>
<name>A0A3E2XRP6_9FIRM</name>
<feature type="transmembrane region" description="Helical" evidence="9">
    <location>
        <begin position="480"/>
        <end position="499"/>
    </location>
</feature>
<comment type="subunit">
    <text evidence="9">Homodimer.</text>
</comment>
<evidence type="ECO:0000256" key="8">
    <source>
        <dbReference type="ARBA" id="ARBA00023136"/>
    </source>
</evidence>
<feature type="transmembrane region" description="Helical" evidence="9">
    <location>
        <begin position="79"/>
        <end position="99"/>
    </location>
</feature>
<dbReference type="EC" id="7.2.3.1" evidence="9"/>
<evidence type="ECO:0000313" key="11">
    <source>
        <dbReference type="EMBL" id="RGC51094.1"/>
    </source>
</evidence>
<dbReference type="GO" id="GO:0000287">
    <property type="term" value="F:magnesium ion binding"/>
    <property type="evidence" value="ECO:0007669"/>
    <property type="project" value="UniProtKB-UniRule"/>
</dbReference>
<keyword evidence="8 9" id="KW-0472">Membrane</keyword>
<feature type="transmembrane region" description="Helical" evidence="9">
    <location>
        <begin position="119"/>
        <end position="146"/>
    </location>
</feature>
<gene>
    <name evidence="9" type="primary">hppA</name>
    <name evidence="10" type="ORF">DW070_03030</name>
    <name evidence="11" type="ORF">DW747_00905</name>
</gene>
<keyword evidence="9" id="KW-0915">Sodium</keyword>
<evidence type="ECO:0000313" key="10">
    <source>
        <dbReference type="EMBL" id="RGB81439.1"/>
    </source>
</evidence>
<evidence type="ECO:0000256" key="6">
    <source>
        <dbReference type="ARBA" id="ARBA00022989"/>
    </source>
</evidence>
<dbReference type="InterPro" id="IPR004131">
    <property type="entry name" value="PPase-energised_H-pump"/>
</dbReference>
<dbReference type="GO" id="GO:0006814">
    <property type="term" value="P:sodium ion transport"/>
    <property type="evidence" value="ECO:0007669"/>
    <property type="project" value="UniProtKB-UniRule"/>
</dbReference>
<comment type="subcellular location">
    <subcellularLocation>
        <location evidence="9">Cell membrane</location>
        <topology evidence="9">Multi-pass membrane protein</topology>
    </subcellularLocation>
    <subcellularLocation>
        <location evidence="1">Endomembrane system</location>
        <topology evidence="1">Multi-pass membrane protein</topology>
    </subcellularLocation>
</comment>
<evidence type="ECO:0000256" key="5">
    <source>
        <dbReference type="ARBA" id="ARBA00022967"/>
    </source>
</evidence>
<accession>A0A3E2XRP6</accession>
<organism evidence="11 13">
    <name type="scientific">Coprococcus catus</name>
    <dbReference type="NCBI Taxonomy" id="116085"/>
    <lineage>
        <taxon>Bacteria</taxon>
        <taxon>Bacillati</taxon>
        <taxon>Bacillota</taxon>
        <taxon>Clostridia</taxon>
        <taxon>Lachnospirales</taxon>
        <taxon>Lachnospiraceae</taxon>
        <taxon>Coprococcus</taxon>
    </lineage>
</organism>
<keyword evidence="5 9" id="KW-1278">Translocase</keyword>
<evidence type="ECO:0000256" key="3">
    <source>
        <dbReference type="ARBA" id="ARBA00022692"/>
    </source>
</evidence>
<dbReference type="GO" id="GO:0012505">
    <property type="term" value="C:endomembrane system"/>
    <property type="evidence" value="ECO:0007669"/>
    <property type="project" value="UniProtKB-SubCell"/>
</dbReference>
<feature type="transmembrane region" description="Helical" evidence="9">
    <location>
        <begin position="153"/>
        <end position="175"/>
    </location>
</feature>
<evidence type="ECO:0000313" key="13">
    <source>
        <dbReference type="Proteomes" id="UP000261231"/>
    </source>
</evidence>
<evidence type="ECO:0000256" key="4">
    <source>
        <dbReference type="ARBA" id="ARBA00022842"/>
    </source>
</evidence>
<dbReference type="GO" id="GO:0009678">
    <property type="term" value="F:diphosphate hydrolysis-driven proton transmembrane transporter activity"/>
    <property type="evidence" value="ECO:0007669"/>
    <property type="project" value="UniProtKB-UniRule"/>
</dbReference>
<keyword evidence="9" id="KW-0739">Sodium transport</keyword>
<sequence>MMNLMYVAVICALIGLVFAFVLTKRVNSVDAGTDRMKEIASAIAEGARAFLFAEYRILAIFIVVLFVVLCFLRNPLTAVCFLCGAVLSIIAGYCGMTVATKANVRTANAARTSGMNKALNVAFSGGAVMGMCVAGLGLLGVAGLYVITGDADVLFGFSLGASSIALFARVGGGIYTKAADVGADLVGKVEAGIPEDDPRNPATIADNVGDNVGDVAGMGADLFESYAGSLISAITLGLAGSFGAITLDTAKAAIFPAILSALGIVASVIGTFMVQGKEGGNPQKALNRGEYTADAIVVIGAIALSVYYLGSIMPAVAIIAGLIVGLIIGIITEVYTSGDYGSVKKIAEQSETGAATTIISGLAVGMQSTAIPLVLICVGIFVAYKCCGLYGIALAAVGMLSTTGITVAVDAYGPIADNAGGIAEMSYLDESVREITDSLDAVGNTTAAMGKGFAIGSAALTAMALFMSYAQQVNLSAINILSYTTIIGLLIGGMLPFLFSAFTMESVSKAAYSMIEEVRRQFREIPGIMEGKSKPDYTKCVDISTKAALREMIIPGVMAVVAPIIIGFLLGTEAVGGMLAGSLVTGVMMAIFMSNAGGAWDNAKKYIENGNHGGKGSEAHKAAVVGDTVGDPFKDTSGPAINILIKLMTIVALVFSSVFIGILN</sequence>
<dbReference type="EMBL" id="QVFD01000001">
    <property type="protein sequence ID" value="RGC51094.1"/>
    <property type="molecule type" value="Genomic_DNA"/>
</dbReference>
<comment type="catalytic activity">
    <reaction evidence="9">
        <text>Na(+)(in) + diphosphate + H2O = Na(+)(out) + 2 phosphate + H(+)</text>
        <dbReference type="Rhea" id="RHEA:57884"/>
        <dbReference type="ChEBI" id="CHEBI:15377"/>
        <dbReference type="ChEBI" id="CHEBI:15378"/>
        <dbReference type="ChEBI" id="CHEBI:29101"/>
        <dbReference type="ChEBI" id="CHEBI:33019"/>
        <dbReference type="ChEBI" id="CHEBI:43474"/>
        <dbReference type="EC" id="7.2.3.1"/>
    </reaction>
</comment>
<evidence type="ECO:0000256" key="7">
    <source>
        <dbReference type="ARBA" id="ARBA00023065"/>
    </source>
</evidence>
<reference evidence="12 13" key="1">
    <citation type="submission" date="2018-08" db="EMBL/GenBank/DDBJ databases">
        <title>A genome reference for cultivated species of the human gut microbiota.</title>
        <authorList>
            <person name="Zou Y."/>
            <person name="Xue W."/>
            <person name="Luo G."/>
        </authorList>
    </citation>
    <scope>NUCLEOTIDE SEQUENCE [LARGE SCALE GENOMIC DNA]</scope>
    <source>
        <strain evidence="10 12">AF45-17</strain>
        <strain evidence="11 13">AM28-39</strain>
    </source>
</reference>
<keyword evidence="9" id="KW-0630">Potassium</keyword>